<dbReference type="InterPro" id="IPR045107">
    <property type="entry name" value="SAC3/GANP/THP3"/>
</dbReference>
<dbReference type="VEuPathDB" id="FungiDB:DIURU_000059"/>
<gene>
    <name evidence="3" type="ORF">DIURU_000059</name>
</gene>
<feature type="domain" description="SAC3/GANP/THP3 conserved" evidence="2">
    <location>
        <begin position="154"/>
        <end position="370"/>
    </location>
</feature>
<dbReference type="EMBL" id="SWFT01000004">
    <property type="protein sequence ID" value="KAA8908746.1"/>
    <property type="molecule type" value="Genomic_DNA"/>
</dbReference>
<dbReference type="InterPro" id="IPR005062">
    <property type="entry name" value="SAC3/GANP/THP3_conserved"/>
</dbReference>
<dbReference type="Pfam" id="PF03399">
    <property type="entry name" value="SAC3_GANP"/>
    <property type="match status" value="1"/>
</dbReference>
<evidence type="ECO:0000313" key="4">
    <source>
        <dbReference type="Proteomes" id="UP000449547"/>
    </source>
</evidence>
<dbReference type="RefSeq" id="XP_034015174.1">
    <property type="nucleotide sequence ID" value="XM_034158854.1"/>
</dbReference>
<organism evidence="3 4">
    <name type="scientific">Diutina rugosa</name>
    <name type="common">Yeast</name>
    <name type="synonym">Candida rugosa</name>
    <dbReference type="NCBI Taxonomy" id="5481"/>
    <lineage>
        <taxon>Eukaryota</taxon>
        <taxon>Fungi</taxon>
        <taxon>Dikarya</taxon>
        <taxon>Ascomycota</taxon>
        <taxon>Saccharomycotina</taxon>
        <taxon>Pichiomycetes</taxon>
        <taxon>Debaryomycetaceae</taxon>
        <taxon>Diutina</taxon>
    </lineage>
</organism>
<dbReference type="GO" id="GO:0005634">
    <property type="term" value="C:nucleus"/>
    <property type="evidence" value="ECO:0007669"/>
    <property type="project" value="TreeGrafter"/>
</dbReference>
<name>A0A642V4W9_DIURU</name>
<dbReference type="Gene3D" id="1.25.40.990">
    <property type="match status" value="1"/>
</dbReference>
<feature type="region of interest" description="Disordered" evidence="1">
    <location>
        <begin position="1"/>
        <end position="28"/>
    </location>
</feature>
<dbReference type="Proteomes" id="UP000449547">
    <property type="component" value="Unassembled WGS sequence"/>
</dbReference>
<protein>
    <recommendedName>
        <fullName evidence="2">SAC3/GANP/THP3 conserved domain-containing protein</fullName>
    </recommendedName>
</protein>
<dbReference type="OMA" id="WPPQLKE"/>
<dbReference type="PANTHER" id="PTHR12436">
    <property type="entry name" value="80 KDA MCM3-ASSOCIATED PROTEIN"/>
    <property type="match status" value="1"/>
</dbReference>
<dbReference type="GeneID" id="54778712"/>
<feature type="region of interest" description="Disordered" evidence="1">
    <location>
        <begin position="92"/>
        <end position="131"/>
    </location>
</feature>
<dbReference type="PANTHER" id="PTHR12436:SF4">
    <property type="entry name" value="LEUKOCYTE RECEPTOR CLUSTER MEMBER 8"/>
    <property type="match status" value="1"/>
</dbReference>
<evidence type="ECO:0000313" key="3">
    <source>
        <dbReference type="EMBL" id="KAA8908746.1"/>
    </source>
</evidence>
<accession>A0A642V4W9</accession>
<reference evidence="3 4" key="1">
    <citation type="submission" date="2019-07" db="EMBL/GenBank/DDBJ databases">
        <title>Genome assembly of two rare yeast pathogens: Diutina rugosa and Trichomonascus ciferrii.</title>
        <authorList>
            <person name="Mixao V."/>
            <person name="Saus E."/>
            <person name="Hansen A."/>
            <person name="Lass-Flor C."/>
            <person name="Gabaldon T."/>
        </authorList>
    </citation>
    <scope>NUCLEOTIDE SEQUENCE [LARGE SCALE GENOMIC DNA]</scope>
    <source>
        <strain evidence="3 4">CBS 613</strain>
    </source>
</reference>
<dbReference type="AlphaFoldDB" id="A0A642V4W9"/>
<proteinExistence type="predicted"/>
<comment type="caution">
    <text evidence="3">The sequence shown here is derived from an EMBL/GenBank/DDBJ whole genome shotgun (WGS) entry which is preliminary data.</text>
</comment>
<dbReference type="OrthoDB" id="199574at2759"/>
<evidence type="ECO:0000259" key="2">
    <source>
        <dbReference type="Pfam" id="PF03399"/>
    </source>
</evidence>
<feature type="compositionally biased region" description="Basic and acidic residues" evidence="1">
    <location>
        <begin position="117"/>
        <end position="129"/>
    </location>
</feature>
<sequence>MSGKYEVQPRKLGTKSKPKSPSPAPVTQWPADLQVFVEKNLQRSQMLPAPTQKIVNEQMQALLQMAANTNQVYSTNWKKQKVPVLDGGRLELVPKSAPGAAKRPVTSDSDDTDDFESADRKRARQERFKNAKPKAPVVYATDGPVKGYSQALEKNYLRLTSAPDPANVRPQAVLEKSLKFVMDKYRETNNYSYVIGQFKSIRQDLTVQHIKNMFTIRAYEENARISLDNGDLGEFNQCQTQLKVLYHQQRRRSGKKEFIGSEPEFILYRIIYMLITHNQTEMAKIYTEVITTTRQYEATDDQRRVFDLSQTLFDCQQHILTKNFTELFTQFRKLRTASDSCKVPLVGKTVWSLLAPKLQMRSLAMVSTAYRKLSLEVIEHMFAITKQFYEDAGLSKYITETDFDCVAARQQLHQIVNSPKFSRVDIKGQK</sequence>
<keyword evidence="4" id="KW-1185">Reference proteome</keyword>
<evidence type="ECO:0000256" key="1">
    <source>
        <dbReference type="SAM" id="MobiDB-lite"/>
    </source>
</evidence>